<evidence type="ECO:0008006" key="4">
    <source>
        <dbReference type="Google" id="ProtNLM"/>
    </source>
</evidence>
<reference evidence="2 3" key="1">
    <citation type="journal article" date="2014" name="Nature">
        <title>The genomic substrate for adaptive radiation in African cichlid fish.</title>
        <authorList>
            <person name="Brawand D."/>
            <person name="Wagner C.E."/>
            <person name="Li Y.I."/>
            <person name="Malinsky M."/>
            <person name="Keller I."/>
            <person name="Fan S."/>
            <person name="Simakov O."/>
            <person name="Ng A.Y."/>
            <person name="Lim Z.W."/>
            <person name="Bezault E."/>
            <person name="Turner-Maier J."/>
            <person name="Johnson J."/>
            <person name="Alcazar R."/>
            <person name="Noh H.J."/>
            <person name="Russell P."/>
            <person name="Aken B."/>
            <person name="Alfoldi J."/>
            <person name="Amemiya C."/>
            <person name="Azzouzi N."/>
            <person name="Baroiller J.F."/>
            <person name="Barloy-Hubler F."/>
            <person name="Berlin A."/>
            <person name="Bloomquist R."/>
            <person name="Carleton K.L."/>
            <person name="Conte M.A."/>
            <person name="D'Cotta H."/>
            <person name="Eshel O."/>
            <person name="Gaffney L."/>
            <person name="Galibert F."/>
            <person name="Gante H.F."/>
            <person name="Gnerre S."/>
            <person name="Greuter L."/>
            <person name="Guyon R."/>
            <person name="Haddad N.S."/>
            <person name="Haerty W."/>
            <person name="Harris R.M."/>
            <person name="Hofmann H.A."/>
            <person name="Hourlier T."/>
            <person name="Hulata G."/>
            <person name="Jaffe D.B."/>
            <person name="Lara M."/>
            <person name="Lee A.P."/>
            <person name="MacCallum I."/>
            <person name="Mwaiko S."/>
            <person name="Nikaido M."/>
            <person name="Nishihara H."/>
            <person name="Ozouf-Costaz C."/>
            <person name="Penman D.J."/>
            <person name="Przybylski D."/>
            <person name="Rakotomanga M."/>
            <person name="Renn S.C.P."/>
            <person name="Ribeiro F.J."/>
            <person name="Ron M."/>
            <person name="Salzburger W."/>
            <person name="Sanchez-Pulido L."/>
            <person name="Santos M.E."/>
            <person name="Searle S."/>
            <person name="Sharpe T."/>
            <person name="Swofford R."/>
            <person name="Tan F.J."/>
            <person name="Williams L."/>
            <person name="Young S."/>
            <person name="Yin S."/>
            <person name="Okada N."/>
            <person name="Kocher T.D."/>
            <person name="Miska E.A."/>
            <person name="Lander E.S."/>
            <person name="Venkatesh B."/>
            <person name="Fernald R.D."/>
            <person name="Meyer A."/>
            <person name="Ponting C.P."/>
            <person name="Streelman J.T."/>
            <person name="Lindblad-Toh K."/>
            <person name="Seehausen O."/>
            <person name="Di Palma F."/>
        </authorList>
    </citation>
    <scope>NUCLEOTIDE SEQUENCE</scope>
</reference>
<organism evidence="2 3">
    <name type="scientific">Maylandia zebra</name>
    <name type="common">zebra mbuna</name>
    <dbReference type="NCBI Taxonomy" id="106582"/>
    <lineage>
        <taxon>Eukaryota</taxon>
        <taxon>Metazoa</taxon>
        <taxon>Chordata</taxon>
        <taxon>Craniata</taxon>
        <taxon>Vertebrata</taxon>
        <taxon>Euteleostomi</taxon>
        <taxon>Actinopterygii</taxon>
        <taxon>Neopterygii</taxon>
        <taxon>Teleostei</taxon>
        <taxon>Neoteleostei</taxon>
        <taxon>Acanthomorphata</taxon>
        <taxon>Ovalentaria</taxon>
        <taxon>Cichlomorphae</taxon>
        <taxon>Cichliformes</taxon>
        <taxon>Cichlidae</taxon>
        <taxon>African cichlids</taxon>
        <taxon>Pseudocrenilabrinae</taxon>
        <taxon>Haplochromini</taxon>
        <taxon>Maylandia</taxon>
        <taxon>Maylandia zebra complex</taxon>
    </lineage>
</organism>
<dbReference type="GO" id="GO:0005813">
    <property type="term" value="C:centrosome"/>
    <property type="evidence" value="ECO:0007669"/>
    <property type="project" value="TreeGrafter"/>
</dbReference>
<dbReference type="GO" id="GO:0007098">
    <property type="term" value="P:centrosome cycle"/>
    <property type="evidence" value="ECO:0007669"/>
    <property type="project" value="TreeGrafter"/>
</dbReference>
<feature type="region of interest" description="Disordered" evidence="1">
    <location>
        <begin position="156"/>
        <end position="180"/>
    </location>
</feature>
<dbReference type="STRING" id="106582.ENSMZEP00005034183"/>
<dbReference type="Ensembl" id="ENSMZET00005035381.1">
    <property type="protein sequence ID" value="ENSMZEP00005034183.1"/>
    <property type="gene ID" value="ENSMZEG00005025546.1"/>
</dbReference>
<reference evidence="2" key="2">
    <citation type="submission" date="2025-08" db="UniProtKB">
        <authorList>
            <consortium name="Ensembl"/>
        </authorList>
    </citation>
    <scope>IDENTIFICATION</scope>
</reference>
<dbReference type="InterPro" id="IPR052593">
    <property type="entry name" value="MT-associated_AKAP9-binding"/>
</dbReference>
<dbReference type="PANTHER" id="PTHR46501:SF2">
    <property type="entry name" value="MYOMEGALIN"/>
    <property type="match status" value="1"/>
</dbReference>
<dbReference type="GeneTree" id="ENSGT00950000183190"/>
<dbReference type="GO" id="GO:0090063">
    <property type="term" value="P:positive regulation of microtubule nucleation"/>
    <property type="evidence" value="ECO:0007669"/>
    <property type="project" value="TreeGrafter"/>
</dbReference>
<dbReference type="GO" id="GO:0060090">
    <property type="term" value="F:molecular adaptor activity"/>
    <property type="evidence" value="ECO:0007669"/>
    <property type="project" value="TreeGrafter"/>
</dbReference>
<name>A0A3P9DIF4_9CICH</name>
<dbReference type="Proteomes" id="UP000265160">
    <property type="component" value="LG18"/>
</dbReference>
<keyword evidence="3" id="KW-1185">Reference proteome</keyword>
<protein>
    <recommendedName>
        <fullName evidence="4">Olduvai domain-containing protein</fullName>
    </recommendedName>
</protein>
<accession>A0A3P9DIF4</accession>
<evidence type="ECO:0000256" key="1">
    <source>
        <dbReference type="SAM" id="MobiDB-lite"/>
    </source>
</evidence>
<dbReference type="AlphaFoldDB" id="A0A3P9DIF4"/>
<reference evidence="2" key="3">
    <citation type="submission" date="2025-09" db="UniProtKB">
        <authorList>
            <consortium name="Ensembl"/>
        </authorList>
    </citation>
    <scope>IDENTIFICATION</scope>
</reference>
<dbReference type="GO" id="GO:0005794">
    <property type="term" value="C:Golgi apparatus"/>
    <property type="evidence" value="ECO:0007669"/>
    <property type="project" value="TreeGrafter"/>
</dbReference>
<dbReference type="PANTHER" id="PTHR46501">
    <property type="entry name" value="MYOMEGALIN"/>
    <property type="match status" value="1"/>
</dbReference>
<feature type="compositionally biased region" description="Polar residues" evidence="1">
    <location>
        <begin position="159"/>
        <end position="180"/>
    </location>
</feature>
<proteinExistence type="predicted"/>
<evidence type="ECO:0000313" key="3">
    <source>
        <dbReference type="Proteomes" id="UP000265160"/>
    </source>
</evidence>
<dbReference type="GO" id="GO:1903358">
    <property type="term" value="P:regulation of Golgi organization"/>
    <property type="evidence" value="ECO:0007669"/>
    <property type="project" value="TreeGrafter"/>
</dbReference>
<evidence type="ECO:0000313" key="2">
    <source>
        <dbReference type="Ensembl" id="ENSMZEP00005034183.1"/>
    </source>
</evidence>
<sequence length="240" mass="27589">QQENRELQERLMVSEATVQAQAEQLKEYRDLLISLNTAVHFVPVAADCLCRKYNSLIQAQARELSHLRQRMREGQGVCHILTQHLGDTTKAFEELLRANDIDYYMGQSFREQLAQSTALAQRVVTKISGRKERFFKKTLQQKDKIIESLHTKLQHRPETPSSCHALSETTDQSDRTSLVSDEYQTNEDLELCSDLDTREYQEEHRLRQPGLGSDPEGIVDVNLSFCEMHLSIISPSIPLF</sequence>